<dbReference type="EMBL" id="CP039381">
    <property type="protein sequence ID" value="QCT06895.1"/>
    <property type="molecule type" value="Genomic_DNA"/>
</dbReference>
<evidence type="ECO:0000313" key="6">
    <source>
        <dbReference type="Proteomes" id="UP000301475"/>
    </source>
</evidence>
<evidence type="ECO:0000256" key="2">
    <source>
        <dbReference type="ARBA" id="ARBA00022448"/>
    </source>
</evidence>
<dbReference type="Pfam" id="PF13416">
    <property type="entry name" value="SBP_bac_8"/>
    <property type="match status" value="1"/>
</dbReference>
<evidence type="ECO:0000256" key="3">
    <source>
        <dbReference type="ARBA" id="ARBA00022729"/>
    </source>
</evidence>
<organism evidence="5 6">
    <name type="scientific">Ruminococcus bovis</name>
    <dbReference type="NCBI Taxonomy" id="2564099"/>
    <lineage>
        <taxon>Bacteria</taxon>
        <taxon>Bacillati</taxon>
        <taxon>Bacillota</taxon>
        <taxon>Clostridia</taxon>
        <taxon>Eubacteriales</taxon>
        <taxon>Oscillospiraceae</taxon>
        <taxon>Ruminococcus</taxon>
    </lineage>
</organism>
<dbReference type="Gene3D" id="3.40.190.10">
    <property type="entry name" value="Periplasmic binding protein-like II"/>
    <property type="match status" value="2"/>
</dbReference>
<evidence type="ECO:0000313" key="5">
    <source>
        <dbReference type="EMBL" id="QCT06895.1"/>
    </source>
</evidence>
<dbReference type="PROSITE" id="PS51257">
    <property type="entry name" value="PROKAR_LIPOPROTEIN"/>
    <property type="match status" value="1"/>
</dbReference>
<sequence length="424" mass="45902">MKIKRILSLVLAAAMMAVVFVGCSKSEDKTSSTSGAAKTVEVEKNAKLKLWGPAASLSILKEQAKAFEKKYADKNVKIEVVAQEESDAGTQVLNDSEAAADVFAFPSDQLTKLTQAKALLPVYDNYVSDISKNHTAAAVDTVKGDLNGKEVLYAFPETDNGYYLVYDKSVVSDEDAKSWEGVLAACKKAGRQFIMDAGNGYYSCMFPFTGGLKLDGLEGDAQDTQKFNKYDENEVAQTMSAFSELFHKYKDTFVSATVDKISAGFSTAKRTCAAGIDGTWNAAVNEEALGKDFGVAVLPTINVNGTDKQTVAMIGYKYIGVKSVTKFPNAAEELANYLVSADCQKTRLDKLGWTPTNKGVEVEGNDAIQTMLTEAKTFVVQANIIQAFWDPMANLGNMVYKPGEKSDVATMKTLLKNTLTNINS</sequence>
<dbReference type="Proteomes" id="UP000301475">
    <property type="component" value="Chromosome"/>
</dbReference>
<dbReference type="GO" id="GO:1901982">
    <property type="term" value="F:maltose binding"/>
    <property type="evidence" value="ECO:0007669"/>
    <property type="project" value="TreeGrafter"/>
</dbReference>
<evidence type="ECO:0008006" key="7">
    <source>
        <dbReference type="Google" id="ProtNLM"/>
    </source>
</evidence>
<keyword evidence="6" id="KW-1185">Reference proteome</keyword>
<name>A0A4P8XUY4_9FIRM</name>
<protein>
    <recommendedName>
        <fullName evidence="7">Extracellular solute-binding protein</fullName>
    </recommendedName>
</protein>
<dbReference type="GO" id="GO:0042956">
    <property type="term" value="P:maltodextrin transmembrane transport"/>
    <property type="evidence" value="ECO:0007669"/>
    <property type="project" value="TreeGrafter"/>
</dbReference>
<dbReference type="GO" id="GO:0015768">
    <property type="term" value="P:maltose transport"/>
    <property type="evidence" value="ECO:0007669"/>
    <property type="project" value="TreeGrafter"/>
</dbReference>
<feature type="signal peptide" evidence="4">
    <location>
        <begin position="1"/>
        <end position="21"/>
    </location>
</feature>
<dbReference type="InterPro" id="IPR006059">
    <property type="entry name" value="SBP"/>
</dbReference>
<feature type="chain" id="PRO_5038808516" description="Extracellular solute-binding protein" evidence="4">
    <location>
        <begin position="22"/>
        <end position="424"/>
    </location>
</feature>
<dbReference type="KEGG" id="ruj:E5Z56_05750"/>
<dbReference type="AlphaFoldDB" id="A0A4P8XUY4"/>
<keyword evidence="3 4" id="KW-0732">Signal</keyword>
<dbReference type="GO" id="GO:0055052">
    <property type="term" value="C:ATP-binding cassette (ABC) transporter complex, substrate-binding subunit-containing"/>
    <property type="evidence" value="ECO:0007669"/>
    <property type="project" value="TreeGrafter"/>
</dbReference>
<reference evidence="5 6" key="1">
    <citation type="submission" date="2019-04" db="EMBL/GenBank/DDBJ databases">
        <authorList>
            <person name="Embree M."/>
            <person name="Gaffney J.R."/>
        </authorList>
    </citation>
    <scope>NUCLEOTIDE SEQUENCE [LARGE SCALE GENOMIC DNA]</scope>
    <source>
        <strain evidence="5 6">JE7A12</strain>
    </source>
</reference>
<dbReference type="PANTHER" id="PTHR30061">
    <property type="entry name" value="MALTOSE-BINDING PERIPLASMIC PROTEIN"/>
    <property type="match status" value="1"/>
</dbReference>
<proteinExistence type="inferred from homology"/>
<accession>A0A4P8XUY4</accession>
<gene>
    <name evidence="5" type="ORF">E5Z56_05750</name>
</gene>
<keyword evidence="2" id="KW-0813">Transport</keyword>
<evidence type="ECO:0000256" key="1">
    <source>
        <dbReference type="ARBA" id="ARBA00008520"/>
    </source>
</evidence>
<evidence type="ECO:0000256" key="4">
    <source>
        <dbReference type="SAM" id="SignalP"/>
    </source>
</evidence>
<dbReference type="SUPFAM" id="SSF53850">
    <property type="entry name" value="Periplasmic binding protein-like II"/>
    <property type="match status" value="1"/>
</dbReference>
<dbReference type="RefSeq" id="WP_138156974.1">
    <property type="nucleotide sequence ID" value="NZ_CP039381.1"/>
</dbReference>
<dbReference type="OrthoDB" id="9764072at2"/>
<comment type="similarity">
    <text evidence="1">Belongs to the bacterial solute-binding protein 1 family.</text>
</comment>
<dbReference type="PANTHER" id="PTHR30061:SF50">
    <property type="entry name" value="MALTOSE_MALTODEXTRIN-BINDING PERIPLASMIC PROTEIN"/>
    <property type="match status" value="1"/>
</dbReference>